<dbReference type="Gene3D" id="1.10.287.950">
    <property type="entry name" value="Methyl-accepting chemotaxis protein"/>
    <property type="match status" value="1"/>
</dbReference>
<organism evidence="9 10">
    <name type="scientific">Reinekea thalattae</name>
    <dbReference type="NCBI Taxonomy" id="2593301"/>
    <lineage>
        <taxon>Bacteria</taxon>
        <taxon>Pseudomonadati</taxon>
        <taxon>Pseudomonadota</taxon>
        <taxon>Gammaproteobacteria</taxon>
        <taxon>Oceanospirillales</taxon>
        <taxon>Saccharospirillaceae</taxon>
        <taxon>Reinekea</taxon>
    </lineage>
</organism>
<dbReference type="OrthoDB" id="2489132at2"/>
<dbReference type="InterPro" id="IPR004090">
    <property type="entry name" value="Chemotax_Me-accpt_rcpt"/>
</dbReference>
<dbReference type="PANTHER" id="PTHR32089">
    <property type="entry name" value="METHYL-ACCEPTING CHEMOTAXIS PROTEIN MCPB"/>
    <property type="match status" value="1"/>
</dbReference>
<dbReference type="InterPro" id="IPR003660">
    <property type="entry name" value="HAMP_dom"/>
</dbReference>
<sequence length="667" mass="72855">MMLKRSVSLVGQVIFVGAILVATIVILALVSVGGFRSTQYELDKIIHRVSPLKTLVSDIQVNLLNADLIVNRFAQTNDEKEQQAYITELASKKTLLLEAVKQLPEYSEDQALNTETQTLINENFKVAEEFIAIAKRELQLASDLKQQNFLREEIISGFEVESDDIEDYILNESSSFGARFAISRFNERANTLFEQTSFALQETQPEKMLDYQQDLADIYQEWLQTWPVIKDEVSVLGIAMDELITNSEALFIGEKSIIVTQASYLETVQQRMSKLDQMHAIELQAEQLVMRLGDSVIAAQQASELNTAKALSNARNLILLVGILATLVSLVMVRSLVAGIKKPIAKIQQGLHRIAEGDMSIRLEQTGAQEIASIARGVNGLAQALSEILSKVSSGASMISRTSHQALTINSEIAARVTEQLDETQAVASAVTEMESAIEEVAKNAESASQQVDDANKEALANKTLMDQNKRAIQTLDRQLKMASDGAQELKASSESIEQIMSTIESIAEQTNLLALNAAIEAARAGEQGRGFAVVADEVRSLAQRTQDATQEISGKIETLLKNSEDTVLGMQKSQSDALESVAKAQEAGDALDRMLENLASINQMSQSIAAAAEQQTVVAKEVAQNVVRIADLGADSATGAKQADEQSKALVELAKEQSDMVERFTF</sequence>
<dbReference type="PROSITE" id="PS50111">
    <property type="entry name" value="CHEMOTAXIS_TRANSDUC_2"/>
    <property type="match status" value="1"/>
</dbReference>
<evidence type="ECO:0000256" key="3">
    <source>
        <dbReference type="ARBA" id="ARBA00029447"/>
    </source>
</evidence>
<reference evidence="9 10" key="1">
    <citation type="submission" date="2019-07" db="EMBL/GenBank/DDBJ databases">
        <title>Reinekea sp. strain SSH23 genome sequencing and assembly.</title>
        <authorList>
            <person name="Kim I."/>
        </authorList>
    </citation>
    <scope>NUCLEOTIDE SEQUENCE [LARGE SCALE GENOMIC DNA]</scope>
    <source>
        <strain evidence="9 10">SSH23</strain>
    </source>
</reference>
<evidence type="ECO:0000256" key="1">
    <source>
        <dbReference type="ARBA" id="ARBA00004370"/>
    </source>
</evidence>
<comment type="similarity">
    <text evidence="3">Belongs to the methyl-accepting chemotaxis (MCP) protein family.</text>
</comment>
<keyword evidence="2 4" id="KW-0807">Transducer</keyword>
<feature type="domain" description="Methyl-accepting transducer" evidence="7">
    <location>
        <begin position="395"/>
        <end position="631"/>
    </location>
</feature>
<dbReference type="SMART" id="SM00304">
    <property type="entry name" value="HAMP"/>
    <property type="match status" value="1"/>
</dbReference>
<dbReference type="GO" id="GO:0016020">
    <property type="term" value="C:membrane"/>
    <property type="evidence" value="ECO:0007669"/>
    <property type="project" value="UniProtKB-SubCell"/>
</dbReference>
<name>A0A5C8ZAD3_9GAMM</name>
<evidence type="ECO:0000259" key="7">
    <source>
        <dbReference type="PROSITE" id="PS50111"/>
    </source>
</evidence>
<evidence type="ECO:0000313" key="10">
    <source>
        <dbReference type="Proteomes" id="UP000321764"/>
    </source>
</evidence>
<dbReference type="CDD" id="cd11386">
    <property type="entry name" value="MCP_signal"/>
    <property type="match status" value="1"/>
</dbReference>
<evidence type="ECO:0000313" key="9">
    <source>
        <dbReference type="EMBL" id="TXR54128.1"/>
    </source>
</evidence>
<keyword evidence="10" id="KW-1185">Reference proteome</keyword>
<dbReference type="CDD" id="cd06225">
    <property type="entry name" value="HAMP"/>
    <property type="match status" value="1"/>
</dbReference>
<evidence type="ECO:0000256" key="2">
    <source>
        <dbReference type="ARBA" id="ARBA00023224"/>
    </source>
</evidence>
<evidence type="ECO:0000259" key="8">
    <source>
        <dbReference type="PROSITE" id="PS50885"/>
    </source>
</evidence>
<evidence type="ECO:0000256" key="5">
    <source>
        <dbReference type="SAM" id="Coils"/>
    </source>
</evidence>
<dbReference type="EMBL" id="VKAD01000001">
    <property type="protein sequence ID" value="TXR54128.1"/>
    <property type="molecule type" value="Genomic_DNA"/>
</dbReference>
<proteinExistence type="inferred from homology"/>
<protein>
    <submittedName>
        <fullName evidence="9">Methyl-accepting chemotaxis protein</fullName>
    </submittedName>
</protein>
<dbReference type="PRINTS" id="PR00260">
    <property type="entry name" value="CHEMTRNSDUCR"/>
</dbReference>
<evidence type="ECO:0000256" key="6">
    <source>
        <dbReference type="SAM" id="Phobius"/>
    </source>
</evidence>
<dbReference type="AlphaFoldDB" id="A0A5C8ZAD3"/>
<feature type="transmembrane region" description="Helical" evidence="6">
    <location>
        <begin position="317"/>
        <end position="337"/>
    </location>
</feature>
<feature type="domain" description="HAMP" evidence="8">
    <location>
        <begin position="338"/>
        <end position="390"/>
    </location>
</feature>
<comment type="caution">
    <text evidence="9">The sequence shown here is derived from an EMBL/GenBank/DDBJ whole genome shotgun (WGS) entry which is preliminary data.</text>
</comment>
<comment type="subcellular location">
    <subcellularLocation>
        <location evidence="1">Membrane</location>
    </subcellularLocation>
</comment>
<keyword evidence="6" id="KW-0472">Membrane</keyword>
<dbReference type="GO" id="GO:0004888">
    <property type="term" value="F:transmembrane signaling receptor activity"/>
    <property type="evidence" value="ECO:0007669"/>
    <property type="project" value="InterPro"/>
</dbReference>
<dbReference type="Pfam" id="PF00015">
    <property type="entry name" value="MCPsignal"/>
    <property type="match status" value="1"/>
</dbReference>
<dbReference type="FunFam" id="1.10.287.950:FF:000001">
    <property type="entry name" value="Methyl-accepting chemotaxis sensory transducer"/>
    <property type="match status" value="1"/>
</dbReference>
<dbReference type="PROSITE" id="PS50885">
    <property type="entry name" value="HAMP"/>
    <property type="match status" value="1"/>
</dbReference>
<dbReference type="GO" id="GO:0007165">
    <property type="term" value="P:signal transduction"/>
    <property type="evidence" value="ECO:0007669"/>
    <property type="project" value="UniProtKB-KW"/>
</dbReference>
<dbReference type="Pfam" id="PF00672">
    <property type="entry name" value="HAMP"/>
    <property type="match status" value="1"/>
</dbReference>
<dbReference type="RefSeq" id="WP_147713527.1">
    <property type="nucleotide sequence ID" value="NZ_VKAD01000001.1"/>
</dbReference>
<dbReference type="Proteomes" id="UP000321764">
    <property type="component" value="Unassembled WGS sequence"/>
</dbReference>
<feature type="transmembrane region" description="Helical" evidence="6">
    <location>
        <begin position="12"/>
        <end position="35"/>
    </location>
</feature>
<dbReference type="GO" id="GO:0006935">
    <property type="term" value="P:chemotaxis"/>
    <property type="evidence" value="ECO:0007669"/>
    <property type="project" value="InterPro"/>
</dbReference>
<dbReference type="InterPro" id="IPR004089">
    <property type="entry name" value="MCPsignal_dom"/>
</dbReference>
<dbReference type="PANTHER" id="PTHR32089:SF70">
    <property type="entry name" value="ENERGY TAXIS MODULATING METHYL ACCEPTING SENSORY TRANSDUCER"/>
    <property type="match status" value="1"/>
</dbReference>
<keyword evidence="5" id="KW-0175">Coiled coil</keyword>
<keyword evidence="6" id="KW-0812">Transmembrane</keyword>
<keyword evidence="6" id="KW-1133">Transmembrane helix</keyword>
<dbReference type="SUPFAM" id="SSF58104">
    <property type="entry name" value="Methyl-accepting chemotaxis protein (MCP) signaling domain"/>
    <property type="match status" value="1"/>
</dbReference>
<feature type="coiled-coil region" evidence="5">
    <location>
        <begin position="431"/>
        <end position="458"/>
    </location>
</feature>
<dbReference type="SMART" id="SM00283">
    <property type="entry name" value="MA"/>
    <property type="match status" value="1"/>
</dbReference>
<evidence type="ECO:0000256" key="4">
    <source>
        <dbReference type="PROSITE-ProRule" id="PRU00284"/>
    </source>
</evidence>
<gene>
    <name evidence="9" type="ORF">FME95_06210</name>
</gene>
<accession>A0A5C8ZAD3</accession>